<dbReference type="EMBL" id="CM042053">
    <property type="protein sequence ID" value="KAI3716359.1"/>
    <property type="molecule type" value="Genomic_DNA"/>
</dbReference>
<evidence type="ECO:0000313" key="1">
    <source>
        <dbReference type="EMBL" id="KAI3716359.1"/>
    </source>
</evidence>
<comment type="caution">
    <text evidence="1">The sequence shown here is derived from an EMBL/GenBank/DDBJ whole genome shotgun (WGS) entry which is preliminary data.</text>
</comment>
<accession>A0ACB9B1X8</accession>
<protein>
    <submittedName>
        <fullName evidence="1">Uncharacterized protein</fullName>
    </submittedName>
</protein>
<keyword evidence="2" id="KW-1185">Reference proteome</keyword>
<gene>
    <name evidence="1" type="ORF">L6452_23640</name>
</gene>
<reference evidence="1 2" key="2">
    <citation type="journal article" date="2022" name="Mol. Ecol. Resour.">
        <title>The genomes of chicory, endive, great burdock and yacon provide insights into Asteraceae paleo-polyploidization history and plant inulin production.</title>
        <authorList>
            <person name="Fan W."/>
            <person name="Wang S."/>
            <person name="Wang H."/>
            <person name="Wang A."/>
            <person name="Jiang F."/>
            <person name="Liu H."/>
            <person name="Zhao H."/>
            <person name="Xu D."/>
            <person name="Zhang Y."/>
        </authorList>
    </citation>
    <scope>NUCLEOTIDE SEQUENCE [LARGE SCALE GENOMIC DNA]</scope>
    <source>
        <strain evidence="2">cv. Niubang</strain>
    </source>
</reference>
<proteinExistence type="predicted"/>
<evidence type="ECO:0000313" key="2">
    <source>
        <dbReference type="Proteomes" id="UP001055879"/>
    </source>
</evidence>
<sequence length="505" mass="55153">MCHIEFKFVSLSTFMVLFFQTVIFRILWDYSEVCTGWLRVPTCYRKGKKNFYVVPHSTNDSPPSPFLYTRRLNRSIHFISFLPSFPSIIKSNPPFSLSRVSLSFPPNFTFFISRKKKTTTTMTTPGVKNNFLPPGFVSNLQDVLKKKGSNAPEEDDDKSNDKKEDDQSAVQASLIPDDYDPSKPVIFVTNSDGIDSPGLTCLVDALVGEGVYNVSVCAPQLDKSLTGHAFSYQESIAVTTAEIKGATAYEVSGTPVDCVSLALSGALFAWSKPLLVIVGINKGPSCGHDMFYSSGVAGAREALMSGVASLSVSLSWKKGESQESHFKDAVSVCLPVIKAAIRDLEKGVFPKSSSLHITVPTSPSENKGFKLTKQSLWRSKPIWQAIAANRNPSASRFMANQPGMGLQLAQLGRDASAAGAARRLNSQKKSLEVVESVGVSGKADPNRVVKYFRLELQETNQEDTDENLDFRALQNGFVSVTPISVSSVIEPEIETAASKWISDAL</sequence>
<reference evidence="2" key="1">
    <citation type="journal article" date="2022" name="Mol. Ecol. Resour.">
        <title>The genomes of chicory, endive, great burdock and yacon provide insights into Asteraceae palaeo-polyploidization history and plant inulin production.</title>
        <authorList>
            <person name="Fan W."/>
            <person name="Wang S."/>
            <person name="Wang H."/>
            <person name="Wang A."/>
            <person name="Jiang F."/>
            <person name="Liu H."/>
            <person name="Zhao H."/>
            <person name="Xu D."/>
            <person name="Zhang Y."/>
        </authorList>
    </citation>
    <scope>NUCLEOTIDE SEQUENCE [LARGE SCALE GENOMIC DNA]</scope>
    <source>
        <strain evidence="2">cv. Niubang</strain>
    </source>
</reference>
<organism evidence="1 2">
    <name type="scientific">Arctium lappa</name>
    <name type="common">Greater burdock</name>
    <name type="synonym">Lappa major</name>
    <dbReference type="NCBI Taxonomy" id="4217"/>
    <lineage>
        <taxon>Eukaryota</taxon>
        <taxon>Viridiplantae</taxon>
        <taxon>Streptophyta</taxon>
        <taxon>Embryophyta</taxon>
        <taxon>Tracheophyta</taxon>
        <taxon>Spermatophyta</taxon>
        <taxon>Magnoliopsida</taxon>
        <taxon>eudicotyledons</taxon>
        <taxon>Gunneridae</taxon>
        <taxon>Pentapetalae</taxon>
        <taxon>asterids</taxon>
        <taxon>campanulids</taxon>
        <taxon>Asterales</taxon>
        <taxon>Asteraceae</taxon>
        <taxon>Carduoideae</taxon>
        <taxon>Cardueae</taxon>
        <taxon>Arctiinae</taxon>
        <taxon>Arctium</taxon>
    </lineage>
</organism>
<dbReference type="Proteomes" id="UP001055879">
    <property type="component" value="Linkage Group LG07"/>
</dbReference>
<name>A0ACB9B1X8_ARCLA</name>